<name>A0A2P7YND1_9PEZI</name>
<evidence type="ECO:0000313" key="1">
    <source>
        <dbReference type="EMBL" id="PSK37478.1"/>
    </source>
</evidence>
<accession>A0A2P7YND1</accession>
<dbReference type="OrthoDB" id="10277822at2759"/>
<keyword evidence="2" id="KW-1185">Reference proteome</keyword>
<reference evidence="1 2" key="1">
    <citation type="submission" date="2017-05" db="EMBL/GenBank/DDBJ databases">
        <title>Draft genome sequence of Elsinoe australis.</title>
        <authorList>
            <person name="Cheng Q."/>
        </authorList>
    </citation>
    <scope>NUCLEOTIDE SEQUENCE [LARGE SCALE GENOMIC DNA]</scope>
    <source>
        <strain evidence="1 2">NL1</strain>
    </source>
</reference>
<dbReference type="EMBL" id="NHZQ01000412">
    <property type="protein sequence ID" value="PSK37478.1"/>
    <property type="molecule type" value="Genomic_DNA"/>
</dbReference>
<comment type="caution">
    <text evidence="1">The sequence shown here is derived from an EMBL/GenBank/DDBJ whole genome shotgun (WGS) entry which is preliminary data.</text>
</comment>
<gene>
    <name evidence="1" type="ORF">B9Z65_2220</name>
</gene>
<dbReference type="Proteomes" id="UP000243723">
    <property type="component" value="Unassembled WGS sequence"/>
</dbReference>
<evidence type="ECO:0000313" key="2">
    <source>
        <dbReference type="Proteomes" id="UP000243723"/>
    </source>
</evidence>
<proteinExistence type="predicted"/>
<dbReference type="AlphaFoldDB" id="A0A2P7YND1"/>
<sequence length="123" mass="14565">MPAQRKSQTQVRSESIDKEFEKRELHDFKAWLYTFLTDKLVARGLSRNHAGLHKAVELEGYDIWISLLYERKVRYTDTPSWVQDKLYTHVVTNEILDEFVEEELPQAAADIRRTRELEAARQT</sequence>
<organism evidence="1 2">
    <name type="scientific">Elsinoe australis</name>
    <dbReference type="NCBI Taxonomy" id="40998"/>
    <lineage>
        <taxon>Eukaryota</taxon>
        <taxon>Fungi</taxon>
        <taxon>Dikarya</taxon>
        <taxon>Ascomycota</taxon>
        <taxon>Pezizomycotina</taxon>
        <taxon>Dothideomycetes</taxon>
        <taxon>Dothideomycetidae</taxon>
        <taxon>Myriangiales</taxon>
        <taxon>Elsinoaceae</taxon>
        <taxon>Elsinoe</taxon>
    </lineage>
</organism>
<protein>
    <submittedName>
        <fullName evidence="1">Uncharacterized protein</fullName>
    </submittedName>
</protein>